<evidence type="ECO:0000256" key="4">
    <source>
        <dbReference type="ARBA" id="ARBA00022691"/>
    </source>
</evidence>
<dbReference type="CDD" id="cd02440">
    <property type="entry name" value="AdoMet_MTases"/>
    <property type="match status" value="1"/>
</dbReference>
<gene>
    <name evidence="8" type="ORF">METZ01_LOCUS226203</name>
</gene>
<dbReference type="Pfam" id="PF17827">
    <property type="entry name" value="PrmC_N"/>
    <property type="match status" value="1"/>
</dbReference>
<accession>A0A382GEL5</accession>
<dbReference type="PANTHER" id="PTHR18895:SF74">
    <property type="entry name" value="MTRF1L RELEASE FACTOR GLUTAMINE METHYLTRANSFERASE"/>
    <property type="match status" value="1"/>
</dbReference>
<evidence type="ECO:0000256" key="1">
    <source>
        <dbReference type="ARBA" id="ARBA00012771"/>
    </source>
</evidence>
<dbReference type="InterPro" id="IPR050320">
    <property type="entry name" value="N5-glutamine_MTase"/>
</dbReference>
<dbReference type="InterPro" id="IPR019874">
    <property type="entry name" value="RF_methyltr_PrmC"/>
</dbReference>
<sequence length="234" mass="26535">MQINDAIKYATQKLDSSNSKRIDSEILLCSILKCSRPILYAYPDKVLSSTDKNKFEELVNMRSKGYPIAYLTKQKEFWAHILHINENILIPRPETELLVEKSLELISTYSLNKILELGTGSGAIAISIASEKSKINIKATDISDDVIKIARKNANLYEIKNIKFVKSDWFNNIKENNYDLIVSNPPYISSNSPSLRNCDIRFEPVSALVSGDDGIDDLQKIIQESSNYLRNNGW</sequence>
<organism evidence="8">
    <name type="scientific">marine metagenome</name>
    <dbReference type="NCBI Taxonomy" id="408172"/>
    <lineage>
        <taxon>unclassified sequences</taxon>
        <taxon>metagenomes</taxon>
        <taxon>ecological metagenomes</taxon>
    </lineage>
</organism>
<dbReference type="EMBL" id="UINC01054982">
    <property type="protein sequence ID" value="SVB73349.1"/>
    <property type="molecule type" value="Genomic_DNA"/>
</dbReference>
<dbReference type="SUPFAM" id="SSF53335">
    <property type="entry name" value="S-adenosyl-L-methionine-dependent methyltransferases"/>
    <property type="match status" value="1"/>
</dbReference>
<dbReference type="Pfam" id="PF05175">
    <property type="entry name" value="MTS"/>
    <property type="match status" value="1"/>
</dbReference>
<feature type="domain" description="Methyltransferase small" evidence="6">
    <location>
        <begin position="107"/>
        <end position="189"/>
    </location>
</feature>
<keyword evidence="4" id="KW-0949">S-adenosyl-L-methionine</keyword>
<dbReference type="InterPro" id="IPR029063">
    <property type="entry name" value="SAM-dependent_MTases_sf"/>
</dbReference>
<feature type="domain" description="Release factor glutamine methyltransferase N-terminal" evidence="7">
    <location>
        <begin position="5"/>
        <end position="72"/>
    </location>
</feature>
<dbReference type="Gene3D" id="3.40.50.150">
    <property type="entry name" value="Vaccinia Virus protein VP39"/>
    <property type="match status" value="1"/>
</dbReference>
<dbReference type="GO" id="GO:0032259">
    <property type="term" value="P:methylation"/>
    <property type="evidence" value="ECO:0007669"/>
    <property type="project" value="UniProtKB-KW"/>
</dbReference>
<evidence type="ECO:0000259" key="6">
    <source>
        <dbReference type="Pfam" id="PF05175"/>
    </source>
</evidence>
<comment type="catalytic activity">
    <reaction evidence="5">
        <text>L-glutaminyl-[peptide chain release factor] + S-adenosyl-L-methionine = N(5)-methyl-L-glutaminyl-[peptide chain release factor] + S-adenosyl-L-homocysteine + H(+)</text>
        <dbReference type="Rhea" id="RHEA:42896"/>
        <dbReference type="Rhea" id="RHEA-COMP:10271"/>
        <dbReference type="Rhea" id="RHEA-COMP:10272"/>
        <dbReference type="ChEBI" id="CHEBI:15378"/>
        <dbReference type="ChEBI" id="CHEBI:30011"/>
        <dbReference type="ChEBI" id="CHEBI:57856"/>
        <dbReference type="ChEBI" id="CHEBI:59789"/>
        <dbReference type="ChEBI" id="CHEBI:61891"/>
        <dbReference type="EC" id="2.1.1.297"/>
    </reaction>
</comment>
<proteinExistence type="predicted"/>
<evidence type="ECO:0000256" key="2">
    <source>
        <dbReference type="ARBA" id="ARBA00022603"/>
    </source>
</evidence>
<dbReference type="InterPro" id="IPR004556">
    <property type="entry name" value="HemK-like"/>
</dbReference>
<dbReference type="InterPro" id="IPR007848">
    <property type="entry name" value="Small_mtfrase_dom"/>
</dbReference>
<dbReference type="InterPro" id="IPR002052">
    <property type="entry name" value="DNA_methylase_N6_adenine_CS"/>
</dbReference>
<name>A0A382GEL5_9ZZZZ</name>
<evidence type="ECO:0000313" key="8">
    <source>
        <dbReference type="EMBL" id="SVB73349.1"/>
    </source>
</evidence>
<dbReference type="Gene3D" id="1.10.8.10">
    <property type="entry name" value="DNA helicase RuvA subunit, C-terminal domain"/>
    <property type="match status" value="1"/>
</dbReference>
<dbReference type="GO" id="GO:0003676">
    <property type="term" value="F:nucleic acid binding"/>
    <property type="evidence" value="ECO:0007669"/>
    <property type="project" value="InterPro"/>
</dbReference>
<evidence type="ECO:0000256" key="5">
    <source>
        <dbReference type="ARBA" id="ARBA00048391"/>
    </source>
</evidence>
<feature type="non-terminal residue" evidence="8">
    <location>
        <position position="234"/>
    </location>
</feature>
<protein>
    <recommendedName>
        <fullName evidence="1">peptide chain release factor N(5)-glutamine methyltransferase</fullName>
        <ecNumber evidence="1">2.1.1.297</ecNumber>
    </recommendedName>
</protein>
<dbReference type="NCBIfam" id="TIGR03534">
    <property type="entry name" value="RF_mod_PrmC"/>
    <property type="match status" value="1"/>
</dbReference>
<evidence type="ECO:0000259" key="7">
    <source>
        <dbReference type="Pfam" id="PF17827"/>
    </source>
</evidence>
<dbReference type="PROSITE" id="PS00092">
    <property type="entry name" value="N6_MTASE"/>
    <property type="match status" value="1"/>
</dbReference>
<dbReference type="NCBIfam" id="TIGR00536">
    <property type="entry name" value="hemK_fam"/>
    <property type="match status" value="1"/>
</dbReference>
<keyword evidence="2" id="KW-0489">Methyltransferase</keyword>
<evidence type="ECO:0000256" key="3">
    <source>
        <dbReference type="ARBA" id="ARBA00022679"/>
    </source>
</evidence>
<reference evidence="8" key="1">
    <citation type="submission" date="2018-05" db="EMBL/GenBank/DDBJ databases">
        <authorList>
            <person name="Lanie J.A."/>
            <person name="Ng W.-L."/>
            <person name="Kazmierczak K.M."/>
            <person name="Andrzejewski T.M."/>
            <person name="Davidsen T.M."/>
            <person name="Wayne K.J."/>
            <person name="Tettelin H."/>
            <person name="Glass J.I."/>
            <person name="Rusch D."/>
            <person name="Podicherti R."/>
            <person name="Tsui H.-C.T."/>
            <person name="Winkler M.E."/>
        </authorList>
    </citation>
    <scope>NUCLEOTIDE SEQUENCE</scope>
</reference>
<dbReference type="PANTHER" id="PTHR18895">
    <property type="entry name" value="HEMK METHYLTRANSFERASE"/>
    <property type="match status" value="1"/>
</dbReference>
<dbReference type="InterPro" id="IPR040758">
    <property type="entry name" value="PrmC_N"/>
</dbReference>
<keyword evidence="3" id="KW-0808">Transferase</keyword>
<dbReference type="EC" id="2.1.1.297" evidence="1"/>
<dbReference type="AlphaFoldDB" id="A0A382GEL5"/>
<dbReference type="GO" id="GO:0102559">
    <property type="term" value="F:peptide chain release factor N(5)-glutamine methyltransferase activity"/>
    <property type="evidence" value="ECO:0007669"/>
    <property type="project" value="UniProtKB-EC"/>
</dbReference>